<evidence type="ECO:0000313" key="3">
    <source>
        <dbReference type="Proteomes" id="UP000799092"/>
    </source>
</evidence>
<gene>
    <name evidence="2" type="ORF">GH741_11875</name>
</gene>
<feature type="compositionally biased region" description="Polar residues" evidence="1">
    <location>
        <begin position="49"/>
        <end position="64"/>
    </location>
</feature>
<organism evidence="2 3">
    <name type="scientific">Aquibacillus halophilus</name>
    <dbReference type="NCBI Taxonomy" id="930132"/>
    <lineage>
        <taxon>Bacteria</taxon>
        <taxon>Bacillati</taxon>
        <taxon>Bacillota</taxon>
        <taxon>Bacilli</taxon>
        <taxon>Bacillales</taxon>
        <taxon>Bacillaceae</taxon>
        <taxon>Aquibacillus</taxon>
    </lineage>
</organism>
<evidence type="ECO:0000256" key="1">
    <source>
        <dbReference type="SAM" id="MobiDB-lite"/>
    </source>
</evidence>
<dbReference type="RefSeq" id="WP_153737010.1">
    <property type="nucleotide sequence ID" value="NZ_WJNG01000009.1"/>
</dbReference>
<keyword evidence="3" id="KW-1185">Reference proteome</keyword>
<dbReference type="AlphaFoldDB" id="A0A6A8DK65"/>
<feature type="compositionally biased region" description="Basic and acidic residues" evidence="1">
    <location>
        <begin position="1"/>
        <end position="11"/>
    </location>
</feature>
<feature type="region of interest" description="Disordered" evidence="1">
    <location>
        <begin position="1"/>
        <end position="70"/>
    </location>
</feature>
<sequence>MVEENKVEEGNHQQSADQDKSNQQPTNTNSINRPIPQQGNFFDSMMFGQRSNRPPSTESKQTTENSKEESFDIMNTAQTMMETYNQLSPYVKGVSNMVKKFKK</sequence>
<evidence type="ECO:0000313" key="2">
    <source>
        <dbReference type="EMBL" id="MRH43377.1"/>
    </source>
</evidence>
<dbReference type="Proteomes" id="UP000799092">
    <property type="component" value="Unassembled WGS sequence"/>
</dbReference>
<name>A0A6A8DK65_9BACI</name>
<accession>A0A6A8DK65</accession>
<dbReference type="EMBL" id="WJNG01000009">
    <property type="protein sequence ID" value="MRH43377.1"/>
    <property type="molecule type" value="Genomic_DNA"/>
</dbReference>
<protein>
    <submittedName>
        <fullName evidence="2">Uncharacterized protein</fullName>
    </submittedName>
</protein>
<reference evidence="2" key="1">
    <citation type="submission" date="2019-11" db="EMBL/GenBank/DDBJ databases">
        <authorList>
            <person name="Li J."/>
        </authorList>
    </citation>
    <scope>NUCLEOTIDE SEQUENCE</scope>
    <source>
        <strain evidence="2">B6B</strain>
    </source>
</reference>
<dbReference type="OrthoDB" id="2974234at2"/>
<feature type="compositionally biased region" description="Polar residues" evidence="1">
    <location>
        <begin position="12"/>
        <end position="41"/>
    </location>
</feature>
<comment type="caution">
    <text evidence="2">The sequence shown here is derived from an EMBL/GenBank/DDBJ whole genome shotgun (WGS) entry which is preliminary data.</text>
</comment>
<proteinExistence type="predicted"/>